<dbReference type="Pfam" id="PF07228">
    <property type="entry name" value="SpoIIE"/>
    <property type="match status" value="1"/>
</dbReference>
<evidence type="ECO:0000256" key="2">
    <source>
        <dbReference type="SAM" id="Coils"/>
    </source>
</evidence>
<dbReference type="PANTHER" id="PTHR43156:SF2">
    <property type="entry name" value="STAGE II SPORULATION PROTEIN E"/>
    <property type="match status" value="1"/>
</dbReference>
<feature type="transmembrane region" description="Helical" evidence="3">
    <location>
        <begin position="180"/>
        <end position="200"/>
    </location>
</feature>
<dbReference type="EC" id="3.1.3.16" evidence="5"/>
<keyword evidence="2" id="KW-0175">Coiled coil</keyword>
<dbReference type="InterPro" id="IPR036457">
    <property type="entry name" value="PPM-type-like_dom_sf"/>
</dbReference>
<evidence type="ECO:0000313" key="5">
    <source>
        <dbReference type="EMBL" id="QKS69651.1"/>
    </source>
</evidence>
<feature type="transmembrane region" description="Helical" evidence="3">
    <location>
        <begin position="212"/>
        <end position="236"/>
    </location>
</feature>
<feature type="transmembrane region" description="Helical" evidence="3">
    <location>
        <begin position="151"/>
        <end position="168"/>
    </location>
</feature>
<feature type="transmembrane region" description="Helical" evidence="3">
    <location>
        <begin position="27"/>
        <end position="51"/>
    </location>
</feature>
<dbReference type="SUPFAM" id="SSF81606">
    <property type="entry name" value="PP2C-like"/>
    <property type="match status" value="1"/>
</dbReference>
<dbReference type="InterPro" id="IPR052016">
    <property type="entry name" value="Bact_Sigma-Reg"/>
</dbReference>
<name>A0A859FAL5_9BACI</name>
<dbReference type="GO" id="GO:0004722">
    <property type="term" value="F:protein serine/threonine phosphatase activity"/>
    <property type="evidence" value="ECO:0007669"/>
    <property type="project" value="UniProtKB-EC"/>
</dbReference>
<evidence type="ECO:0000256" key="3">
    <source>
        <dbReference type="SAM" id="Phobius"/>
    </source>
</evidence>
<dbReference type="Gene3D" id="3.60.40.10">
    <property type="entry name" value="PPM-type phosphatase domain"/>
    <property type="match status" value="1"/>
</dbReference>
<sequence length="806" mass="89488">MVVTEASVGNNVGDEQVLRKGRTIGELLRILAPALIVITIGLLVGRAVLLMQLLPFVLPFYAVVRWWKPSYTFFASCALLIGASTISMYSMLVVAGMIVVYSLLTSAFRAIRSEQSIPIFVFIAAMSANVTIAAVAGPLTWLQVGMSSLEATLSLVITFIYFQSMTALKAKRMHLRHEEMICIVLLLSAVLTGLSGWMMFQVSLDHAFSRYFVLLFAYMGGATIGATAGVIMGLVLSLANVTNLYLMSLLAFSGLLGGLLKEAGRGALAAGLMLATILMALYADNQTSMTITMVESLVAVTLFFFTPKLALKKMASYIPGTRENEDHQQTYARNVRDVTAEKVAGFSSLFLRLSESFSFTGAKEDVSSEKQVDYFLSDVTKHTCQSCFKKQQCWAKDFEKTYGYLEALMKETEEHGAVKDRTLEAKWKKHCMMDQKTITLMQEAWREKRLRDQLQKRLFESQRFVADQLIGVSQVMDDFAKDIKREVKQYEKQEQEVLEALERLGITIEQIEIFRLDPGEIDIDMTIPSNAHGEAEKMIAPVLTGILNETVIVRQMKTESSGACRVLFSSTKSYIVHEGVAHAAKNGTWISGDSYSMMAIGRGKHLLAISDGMGNGERAHEESKETIHLLTQILQSGIEETIAIKSINSILSLRTTEEVFATLDLAMIDLQDARARFLKVGSTPSFIKRGQKVIKVEASNLPIGLLQEVEVDVVTEQMKAGDLLVMLSDGVYESPSFIENADMWLSRMIRELTTTNPQDIADILLERIVRECNGTISDDMTIVVARIDHYVPAWATVYSPQLQAHV</sequence>
<dbReference type="SMART" id="SM00332">
    <property type="entry name" value="PP2Cc"/>
    <property type="match status" value="1"/>
</dbReference>
<dbReference type="SMART" id="SM00331">
    <property type="entry name" value="PP2C_SIG"/>
    <property type="match status" value="1"/>
</dbReference>
<feature type="transmembrane region" description="Helical" evidence="3">
    <location>
        <begin position="290"/>
        <end position="311"/>
    </location>
</feature>
<reference evidence="6" key="1">
    <citation type="submission" date="2019-07" db="EMBL/GenBank/DDBJ databases">
        <title>Bacillus alkalisoli sp. nov. isolated from saline soil.</title>
        <authorList>
            <person name="Sun J.-Q."/>
            <person name="Xu L."/>
        </authorList>
    </citation>
    <scope>NUCLEOTIDE SEQUENCE [LARGE SCALE GENOMIC DNA]</scope>
    <source>
        <strain evidence="6">M4U3P1</strain>
    </source>
</reference>
<keyword evidence="3" id="KW-1133">Transmembrane helix</keyword>
<keyword evidence="6" id="KW-1185">Reference proteome</keyword>
<keyword evidence="3" id="KW-0812">Transmembrane</keyword>
<evidence type="ECO:0000259" key="4">
    <source>
        <dbReference type="PROSITE" id="PS51746"/>
    </source>
</evidence>
<dbReference type="InterPro" id="IPR045768">
    <property type="entry name" value="SpoIIE_N"/>
</dbReference>
<proteinExistence type="predicted"/>
<dbReference type="PANTHER" id="PTHR43156">
    <property type="entry name" value="STAGE II SPORULATION PROTEIN E-RELATED"/>
    <property type="match status" value="1"/>
</dbReference>
<keyword evidence="1 5" id="KW-0378">Hydrolase</keyword>
<evidence type="ECO:0000256" key="1">
    <source>
        <dbReference type="ARBA" id="ARBA00022801"/>
    </source>
</evidence>
<feature type="domain" description="PPM-type phosphatase" evidence="4">
    <location>
        <begin position="591"/>
        <end position="787"/>
    </location>
</feature>
<dbReference type="AlphaFoldDB" id="A0A859FAL5"/>
<dbReference type="NCBIfam" id="TIGR02865">
    <property type="entry name" value="spore_II_E"/>
    <property type="match status" value="1"/>
</dbReference>
<feature type="transmembrane region" description="Helical" evidence="3">
    <location>
        <begin position="116"/>
        <end position="139"/>
    </location>
</feature>
<dbReference type="Pfam" id="PF19732">
    <property type="entry name" value="SpoIIE_N"/>
    <property type="match status" value="1"/>
</dbReference>
<dbReference type="PROSITE" id="PS51746">
    <property type="entry name" value="PPM_2"/>
    <property type="match status" value="1"/>
</dbReference>
<dbReference type="RefSeq" id="WP_176007667.1">
    <property type="nucleotide sequence ID" value="NZ_CP041372.2"/>
</dbReference>
<dbReference type="InterPro" id="IPR001932">
    <property type="entry name" value="PPM-type_phosphatase-like_dom"/>
</dbReference>
<gene>
    <name evidence="5" type="primary">spoIIE</name>
    <name evidence="5" type="ORF">FLK61_22860</name>
</gene>
<accession>A0A859FAL5</accession>
<feature type="coiled-coil region" evidence="2">
    <location>
        <begin position="476"/>
        <end position="503"/>
    </location>
</feature>
<protein>
    <submittedName>
        <fullName evidence="5">Stage II sporulation protein E</fullName>
        <ecNumber evidence="5">3.1.3.16</ecNumber>
    </submittedName>
</protein>
<feature type="transmembrane region" description="Helical" evidence="3">
    <location>
        <begin position="266"/>
        <end position="283"/>
    </location>
</feature>
<evidence type="ECO:0000313" key="6">
    <source>
        <dbReference type="Proteomes" id="UP000318138"/>
    </source>
</evidence>
<feature type="transmembrane region" description="Helical" evidence="3">
    <location>
        <begin position="71"/>
        <end position="104"/>
    </location>
</feature>
<dbReference type="Proteomes" id="UP000318138">
    <property type="component" value="Chromosome"/>
</dbReference>
<organism evidence="5 6">
    <name type="scientific">Paenalkalicoccus suaedae</name>
    <dbReference type="NCBI Taxonomy" id="2592382"/>
    <lineage>
        <taxon>Bacteria</taxon>
        <taxon>Bacillati</taxon>
        <taxon>Bacillota</taxon>
        <taxon>Bacilli</taxon>
        <taxon>Bacillales</taxon>
        <taxon>Bacillaceae</taxon>
        <taxon>Paenalkalicoccus</taxon>
    </lineage>
</organism>
<dbReference type="InterPro" id="IPR014221">
    <property type="entry name" value="SpoII_E"/>
</dbReference>
<dbReference type="KEGG" id="psua:FLK61_22860"/>
<feature type="transmembrane region" description="Helical" evidence="3">
    <location>
        <begin position="243"/>
        <end position="260"/>
    </location>
</feature>
<dbReference type="EMBL" id="CP041372">
    <property type="protein sequence ID" value="QKS69651.1"/>
    <property type="molecule type" value="Genomic_DNA"/>
</dbReference>
<keyword evidence="3" id="KW-0472">Membrane</keyword>